<comment type="caution">
    <text evidence="2">The sequence shown here is derived from an EMBL/GenBank/DDBJ whole genome shotgun (WGS) entry which is preliminary data.</text>
</comment>
<dbReference type="Proteomes" id="UP000460157">
    <property type="component" value="Unassembled WGS sequence"/>
</dbReference>
<keyword evidence="3" id="KW-1185">Reference proteome</keyword>
<dbReference type="InterPro" id="IPR017519">
    <property type="entry name" value="CHP03085"/>
</dbReference>
<dbReference type="InterPro" id="IPR017517">
    <property type="entry name" value="Maleyloyr_isom"/>
</dbReference>
<dbReference type="EMBL" id="WRPM01000059">
    <property type="protein sequence ID" value="MVT26367.1"/>
    <property type="molecule type" value="Genomic_DNA"/>
</dbReference>
<gene>
    <name evidence="2" type="ORF">GNZ21_08365</name>
</gene>
<dbReference type="SUPFAM" id="SSF109854">
    <property type="entry name" value="DinB/YfiT-like putative metalloenzymes"/>
    <property type="match status" value="1"/>
</dbReference>
<sequence length="247" mass="27115">MMRSSLPCRDTGLEPPPHTLRPAGLRGAEQSMPWPPAPGQAAYAVHMAYPAHQERRALAEALRAVPANAPTLCEGWTARDLAVHIVVRDSRPHLLAGQNLPIVGHRARAALEELTRTDYQALVDQVAAGPPPWSPTRLRPVANTVNTVEFYVHAEDVLRAQQDFDPQHRRTPSPEVRAQLWRQGTQGLFLLGARSQQQRITYISPDHGAVTRGNPRAPLSLVQGPPEELVLWAFGRRSAAAVQVTAP</sequence>
<proteinExistence type="predicted"/>
<dbReference type="NCBIfam" id="TIGR03083">
    <property type="entry name" value="maleylpyruvate isomerase family mycothiol-dependent enzyme"/>
    <property type="match status" value="1"/>
</dbReference>
<organism evidence="2 3">
    <name type="scientific">Nesterenkonia alkaliphila</name>
    <dbReference type="NCBI Taxonomy" id="1463631"/>
    <lineage>
        <taxon>Bacteria</taxon>
        <taxon>Bacillati</taxon>
        <taxon>Actinomycetota</taxon>
        <taxon>Actinomycetes</taxon>
        <taxon>Micrococcales</taxon>
        <taxon>Micrococcaceae</taxon>
        <taxon>Nesterenkonia</taxon>
    </lineage>
</organism>
<dbReference type="NCBIfam" id="TIGR03085">
    <property type="entry name" value="TIGR03085 family metal-binding protein"/>
    <property type="match status" value="1"/>
</dbReference>
<protein>
    <submittedName>
        <fullName evidence="2">TIGR03085 family protein</fullName>
    </submittedName>
</protein>
<dbReference type="InterPro" id="IPR034660">
    <property type="entry name" value="DinB/YfiT-like"/>
</dbReference>
<evidence type="ECO:0000256" key="1">
    <source>
        <dbReference type="SAM" id="MobiDB-lite"/>
    </source>
</evidence>
<accession>A0A7K1UIS8</accession>
<dbReference type="AlphaFoldDB" id="A0A7K1UIS8"/>
<reference evidence="2 3" key="1">
    <citation type="submission" date="2019-12" db="EMBL/GenBank/DDBJ databases">
        <title>Nesterenkonia muleiensis sp. nov., a novel actinobacterium isolated from sap of Populus euphratica.</title>
        <authorList>
            <person name="Wang R."/>
        </authorList>
    </citation>
    <scope>NUCLEOTIDE SEQUENCE [LARGE SCALE GENOMIC DNA]</scope>
    <source>
        <strain evidence="2 3">F10</strain>
    </source>
</reference>
<name>A0A7K1UIS8_9MICC</name>
<evidence type="ECO:0000313" key="3">
    <source>
        <dbReference type="Proteomes" id="UP000460157"/>
    </source>
</evidence>
<feature type="region of interest" description="Disordered" evidence="1">
    <location>
        <begin position="1"/>
        <end position="30"/>
    </location>
</feature>
<evidence type="ECO:0000313" key="2">
    <source>
        <dbReference type="EMBL" id="MVT26367.1"/>
    </source>
</evidence>